<dbReference type="EMBL" id="MSFK01000002">
    <property type="protein sequence ID" value="PWY96100.1"/>
    <property type="molecule type" value="Genomic_DNA"/>
</dbReference>
<dbReference type="STRING" id="1450535.A0A317XGN0"/>
<reference evidence="2 3" key="1">
    <citation type="submission" date="2016-12" db="EMBL/GenBank/DDBJ databases">
        <title>The genomes of Aspergillus section Nigri reveals drivers in fungal speciation.</title>
        <authorList>
            <consortium name="DOE Joint Genome Institute"/>
            <person name="Vesth T.C."/>
            <person name="Nybo J."/>
            <person name="Theobald S."/>
            <person name="Brandl J."/>
            <person name="Frisvad J.C."/>
            <person name="Nielsen K.F."/>
            <person name="Lyhne E.K."/>
            <person name="Kogle M.E."/>
            <person name="Kuo A."/>
            <person name="Riley R."/>
            <person name="Clum A."/>
            <person name="Nolan M."/>
            <person name="Lipzen A."/>
            <person name="Salamov A."/>
            <person name="Henrissat B."/>
            <person name="Wiebenga A."/>
            <person name="De Vries R.P."/>
            <person name="Grigoriev I.V."/>
            <person name="Mortensen U.H."/>
            <person name="Andersen M.R."/>
            <person name="Baker S.E."/>
        </authorList>
    </citation>
    <scope>NUCLEOTIDE SEQUENCE [LARGE SCALE GENOMIC DNA]</scope>
    <source>
        <strain evidence="2 3">CBS 115572</strain>
    </source>
</reference>
<evidence type="ECO:0000256" key="1">
    <source>
        <dbReference type="SAM" id="Phobius"/>
    </source>
</evidence>
<dbReference type="Proteomes" id="UP000246702">
    <property type="component" value="Unassembled WGS sequence"/>
</dbReference>
<keyword evidence="1" id="KW-0472">Membrane</keyword>
<name>A0A317XGN0_9EURO</name>
<dbReference type="OrthoDB" id="2283488at2759"/>
<gene>
    <name evidence="2" type="ORF">BO94DRAFT_530781</name>
</gene>
<dbReference type="AlphaFoldDB" id="A0A317XGN0"/>
<protein>
    <submittedName>
        <fullName evidence="2">Uncharacterized protein</fullName>
    </submittedName>
</protein>
<organism evidence="2 3">
    <name type="scientific">Aspergillus sclerotioniger CBS 115572</name>
    <dbReference type="NCBI Taxonomy" id="1450535"/>
    <lineage>
        <taxon>Eukaryota</taxon>
        <taxon>Fungi</taxon>
        <taxon>Dikarya</taxon>
        <taxon>Ascomycota</taxon>
        <taxon>Pezizomycotina</taxon>
        <taxon>Eurotiomycetes</taxon>
        <taxon>Eurotiomycetidae</taxon>
        <taxon>Eurotiales</taxon>
        <taxon>Aspergillaceae</taxon>
        <taxon>Aspergillus</taxon>
        <taxon>Aspergillus subgen. Circumdati</taxon>
    </lineage>
</organism>
<sequence>MSSSLFTEPSSTFQATHSFQNRVRSRMPIVLPLVGFMLAYPYCHRCPRARRYIRLALEIFDSAGSNSAATVRAAALTGHLSAKVDTLLRILNIDDSLVPMRNSQGGGRSTTIAAEP</sequence>
<evidence type="ECO:0000313" key="3">
    <source>
        <dbReference type="Proteomes" id="UP000246702"/>
    </source>
</evidence>
<keyword evidence="3" id="KW-1185">Reference proteome</keyword>
<comment type="caution">
    <text evidence="2">The sequence shown here is derived from an EMBL/GenBank/DDBJ whole genome shotgun (WGS) entry which is preliminary data.</text>
</comment>
<feature type="transmembrane region" description="Helical" evidence="1">
    <location>
        <begin position="27"/>
        <end position="43"/>
    </location>
</feature>
<dbReference type="RefSeq" id="XP_025472861.1">
    <property type="nucleotide sequence ID" value="XM_025610748.1"/>
</dbReference>
<accession>A0A317XGN0</accession>
<keyword evidence="1" id="KW-1133">Transmembrane helix</keyword>
<proteinExistence type="predicted"/>
<evidence type="ECO:0000313" key="2">
    <source>
        <dbReference type="EMBL" id="PWY96100.1"/>
    </source>
</evidence>
<keyword evidence="1" id="KW-0812">Transmembrane</keyword>
<dbReference type="GeneID" id="37112891"/>